<dbReference type="AlphaFoldDB" id="B9RAB1"/>
<keyword evidence="1" id="KW-1133">Transmembrane helix</keyword>
<feature type="transmembrane region" description="Helical" evidence="1">
    <location>
        <begin position="41"/>
        <end position="60"/>
    </location>
</feature>
<keyword evidence="1" id="KW-0812">Transmembrane</keyword>
<proteinExistence type="predicted"/>
<evidence type="ECO:0000313" key="3">
    <source>
        <dbReference type="Proteomes" id="UP000008311"/>
    </source>
</evidence>
<protein>
    <submittedName>
        <fullName evidence="2">Uncharacterized protein</fullName>
    </submittedName>
</protein>
<dbReference type="Proteomes" id="UP000008311">
    <property type="component" value="Unassembled WGS sequence"/>
</dbReference>
<keyword evidence="3" id="KW-1185">Reference proteome</keyword>
<gene>
    <name evidence="2" type="ORF">RCOM_1505090</name>
</gene>
<reference evidence="3" key="1">
    <citation type="journal article" date="2010" name="Nat. Biotechnol.">
        <title>Draft genome sequence of the oilseed species Ricinus communis.</title>
        <authorList>
            <person name="Chan A.P."/>
            <person name="Crabtree J."/>
            <person name="Zhao Q."/>
            <person name="Lorenzi H."/>
            <person name="Orvis J."/>
            <person name="Puiu D."/>
            <person name="Melake-Berhan A."/>
            <person name="Jones K.M."/>
            <person name="Redman J."/>
            <person name="Chen G."/>
            <person name="Cahoon E.B."/>
            <person name="Gedil M."/>
            <person name="Stanke M."/>
            <person name="Haas B.J."/>
            <person name="Wortman J.R."/>
            <person name="Fraser-Liggett C.M."/>
            <person name="Ravel J."/>
            <person name="Rabinowicz P.D."/>
        </authorList>
    </citation>
    <scope>NUCLEOTIDE SEQUENCE [LARGE SCALE GENOMIC DNA]</scope>
    <source>
        <strain evidence="3">cv. Hale</strain>
    </source>
</reference>
<feature type="transmembrane region" description="Helical" evidence="1">
    <location>
        <begin position="12"/>
        <end position="29"/>
    </location>
</feature>
<sequence>MVKDDLYNDVPSLFWRSILLEVMTALAAYMRRIRPKKEELIVLVLPFVVWLEGAAAVCLCEQQEKARRRKETEGETFGGSNAKMCLEVYCT</sequence>
<accession>B9RAB1</accession>
<organism evidence="2 3">
    <name type="scientific">Ricinus communis</name>
    <name type="common">Castor bean</name>
    <dbReference type="NCBI Taxonomy" id="3988"/>
    <lineage>
        <taxon>Eukaryota</taxon>
        <taxon>Viridiplantae</taxon>
        <taxon>Streptophyta</taxon>
        <taxon>Embryophyta</taxon>
        <taxon>Tracheophyta</taxon>
        <taxon>Spermatophyta</taxon>
        <taxon>Magnoliopsida</taxon>
        <taxon>eudicotyledons</taxon>
        <taxon>Gunneridae</taxon>
        <taxon>Pentapetalae</taxon>
        <taxon>rosids</taxon>
        <taxon>fabids</taxon>
        <taxon>Malpighiales</taxon>
        <taxon>Euphorbiaceae</taxon>
        <taxon>Acalyphoideae</taxon>
        <taxon>Acalypheae</taxon>
        <taxon>Ricinus</taxon>
    </lineage>
</organism>
<keyword evidence="1" id="KW-0472">Membrane</keyword>
<evidence type="ECO:0000256" key="1">
    <source>
        <dbReference type="SAM" id="Phobius"/>
    </source>
</evidence>
<dbReference type="EMBL" id="EQ973773">
    <property type="protein sequence ID" value="EEF51738.1"/>
    <property type="molecule type" value="Genomic_DNA"/>
</dbReference>
<name>B9RAB1_RICCO</name>
<evidence type="ECO:0000313" key="2">
    <source>
        <dbReference type="EMBL" id="EEF51738.1"/>
    </source>
</evidence>
<dbReference type="InParanoid" id="B9RAB1"/>